<organism evidence="1 2">
    <name type="scientific">Caldovatus aquaticus</name>
    <dbReference type="NCBI Taxonomy" id="2865671"/>
    <lineage>
        <taxon>Bacteria</taxon>
        <taxon>Pseudomonadati</taxon>
        <taxon>Pseudomonadota</taxon>
        <taxon>Alphaproteobacteria</taxon>
        <taxon>Acetobacterales</taxon>
        <taxon>Roseomonadaceae</taxon>
        <taxon>Caldovatus</taxon>
    </lineage>
</organism>
<dbReference type="Proteomes" id="UP001519924">
    <property type="component" value="Unassembled WGS sequence"/>
</dbReference>
<dbReference type="EMBL" id="JAHZUY010000081">
    <property type="protein sequence ID" value="MBW8271256.1"/>
    <property type="molecule type" value="Genomic_DNA"/>
</dbReference>
<dbReference type="RefSeq" id="WP_220119030.1">
    <property type="nucleotide sequence ID" value="NZ_JAHZUY010000081.1"/>
</dbReference>
<comment type="caution">
    <text evidence="1">The sequence shown here is derived from an EMBL/GenBank/DDBJ whole genome shotgun (WGS) entry which is preliminary data.</text>
</comment>
<evidence type="ECO:0000313" key="2">
    <source>
        <dbReference type="Proteomes" id="UP001519924"/>
    </source>
</evidence>
<reference evidence="1 2" key="1">
    <citation type="submission" date="2021-08" db="EMBL/GenBank/DDBJ databases">
        <title>Caldovatus sediminis gen. nov., sp. nov., a moderately thermophilic bacterium isolated from a hot spring.</title>
        <authorList>
            <person name="Hu C.-J."/>
            <person name="Li W.-J."/>
            <person name="Xian W.-D."/>
        </authorList>
    </citation>
    <scope>NUCLEOTIDE SEQUENCE [LARGE SCALE GENOMIC DNA]</scope>
    <source>
        <strain evidence="1 2">SYSU G05006</strain>
    </source>
</reference>
<proteinExistence type="predicted"/>
<protein>
    <submittedName>
        <fullName evidence="1">Uncharacterized protein</fullName>
    </submittedName>
</protein>
<keyword evidence="2" id="KW-1185">Reference proteome</keyword>
<accession>A0ABS7F6L0</accession>
<sequence>MTRIVVGLFDSVGDAERAAAELARAVGDGLEAMELHGSGIAADRSSPDGSRAASLLIGWRPPADDMLVLREGVRRGGVVVAARVALRHVEAAAAAIEACGAADIEARAAQWRREGRTGAEAAGVAAEGRADAGAGAGWLGGYTGHDEDIGFATYGGDAVVGRIPQHHRDDQPAGLLGRMEMAVAEHDPARSRARVRVYVVPNGAERGVREEN</sequence>
<gene>
    <name evidence="1" type="ORF">K1J50_17405</name>
</gene>
<evidence type="ECO:0000313" key="1">
    <source>
        <dbReference type="EMBL" id="MBW8271256.1"/>
    </source>
</evidence>
<name>A0ABS7F6L0_9PROT</name>